<dbReference type="Pfam" id="PF14291">
    <property type="entry name" value="DUF4371"/>
    <property type="match status" value="1"/>
</dbReference>
<name>A0AAD9CJ65_DISEL</name>
<protein>
    <submittedName>
        <fullName evidence="2">Zinc finger MYM-type protein 1</fullName>
    </submittedName>
</protein>
<reference evidence="2" key="1">
    <citation type="submission" date="2023-04" db="EMBL/GenBank/DDBJ databases">
        <title>Chromosome-level genome of Chaenocephalus aceratus.</title>
        <authorList>
            <person name="Park H."/>
        </authorList>
    </citation>
    <scope>NUCLEOTIDE SEQUENCE</scope>
    <source>
        <strain evidence="2">DE</strain>
        <tissue evidence="2">Muscle</tissue>
    </source>
</reference>
<organism evidence="2 3">
    <name type="scientific">Dissostichus eleginoides</name>
    <name type="common">Patagonian toothfish</name>
    <name type="synonym">Dissostichus amissus</name>
    <dbReference type="NCBI Taxonomy" id="100907"/>
    <lineage>
        <taxon>Eukaryota</taxon>
        <taxon>Metazoa</taxon>
        <taxon>Chordata</taxon>
        <taxon>Craniata</taxon>
        <taxon>Vertebrata</taxon>
        <taxon>Euteleostomi</taxon>
        <taxon>Actinopterygii</taxon>
        <taxon>Neopterygii</taxon>
        <taxon>Teleostei</taxon>
        <taxon>Neoteleostei</taxon>
        <taxon>Acanthomorphata</taxon>
        <taxon>Eupercaria</taxon>
        <taxon>Perciformes</taxon>
        <taxon>Notothenioidei</taxon>
        <taxon>Nototheniidae</taxon>
        <taxon>Dissostichus</taxon>
    </lineage>
</organism>
<feature type="non-terminal residue" evidence="2">
    <location>
        <position position="1"/>
    </location>
</feature>
<dbReference type="EMBL" id="JASDAP010000006">
    <property type="protein sequence ID" value="KAK1902207.1"/>
    <property type="molecule type" value="Genomic_DNA"/>
</dbReference>
<feature type="domain" description="DUF4371" evidence="1">
    <location>
        <begin position="32"/>
        <end position="163"/>
    </location>
</feature>
<evidence type="ECO:0000313" key="2">
    <source>
        <dbReference type="EMBL" id="KAK1902207.1"/>
    </source>
</evidence>
<accession>A0AAD9CJ65</accession>
<comment type="caution">
    <text evidence="2">The sequence shown here is derived from an EMBL/GenBank/DDBJ whole genome shotgun (WGS) entry which is preliminary data.</text>
</comment>
<dbReference type="Proteomes" id="UP001228049">
    <property type="component" value="Unassembled WGS sequence"/>
</dbReference>
<sequence length="299" mass="34720">MVLLKTFWDTRGDLQLNDQVRRETELHNERVNKNREILKRLIDCVLFLGKQELSFRGHDESAESRNRGNYVELLSFLAESNTDLHYHLSTNKVFTGTSGKIQNDLIYAIAEVLGEEIKMEIKKAPFVAVMVDETTDVGNVAQLSFFLRYVTDTGVKERFVRFEDVTSGKRADDIAALIFRFLEEVNDFCDTIERERCQFSQVYEDTARISSGPSARRGPRTAQGDLRAYYQQLHSNILDNILCQIRNRFQDHEKLMFLSLLDPQHFQTYRKKFPQTAFSNLTQSHGTLFDLSRLKTELT</sequence>
<dbReference type="AlphaFoldDB" id="A0AAD9CJ65"/>
<keyword evidence="3" id="KW-1185">Reference proteome</keyword>
<proteinExistence type="predicted"/>
<dbReference type="PANTHER" id="PTHR45749:SF28">
    <property type="entry name" value="ZINC FINGER MYM-TYPE PROTEIN 1-LIKE-RELATED"/>
    <property type="match status" value="1"/>
</dbReference>
<dbReference type="PANTHER" id="PTHR45749">
    <property type="match status" value="1"/>
</dbReference>
<gene>
    <name evidence="2" type="ORF">KUDE01_005171</name>
</gene>
<evidence type="ECO:0000259" key="1">
    <source>
        <dbReference type="Pfam" id="PF14291"/>
    </source>
</evidence>
<evidence type="ECO:0000313" key="3">
    <source>
        <dbReference type="Proteomes" id="UP001228049"/>
    </source>
</evidence>
<dbReference type="InterPro" id="IPR025398">
    <property type="entry name" value="DUF4371"/>
</dbReference>